<evidence type="ECO:0008006" key="3">
    <source>
        <dbReference type="Google" id="ProtNLM"/>
    </source>
</evidence>
<organism evidence="1 2">
    <name type="scientific">Nonlabens marinus S1-08</name>
    <dbReference type="NCBI Taxonomy" id="1454201"/>
    <lineage>
        <taxon>Bacteria</taxon>
        <taxon>Pseudomonadati</taxon>
        <taxon>Bacteroidota</taxon>
        <taxon>Flavobacteriia</taxon>
        <taxon>Flavobacteriales</taxon>
        <taxon>Flavobacteriaceae</taxon>
        <taxon>Nonlabens</taxon>
    </lineage>
</organism>
<dbReference type="AlphaFoldDB" id="W8VZK4"/>
<dbReference type="RefSeq" id="WP_041495441.1">
    <property type="nucleotide sequence ID" value="NZ_AP014548.1"/>
</dbReference>
<name>W8VZK4_9FLAO</name>
<dbReference type="HOGENOM" id="CLU_042529_15_0_10"/>
<dbReference type="STRING" id="1454201.NMS_0722"/>
<dbReference type="EMBL" id="AP014548">
    <property type="protein sequence ID" value="BAO54731.1"/>
    <property type="molecule type" value="Genomic_DNA"/>
</dbReference>
<dbReference type="Gene3D" id="3.40.30.10">
    <property type="entry name" value="Glutaredoxin"/>
    <property type="match status" value="1"/>
</dbReference>
<reference evidence="1 2" key="1">
    <citation type="journal article" date="2014" name="Proc. Natl. Acad. Sci. U.S.A.">
        <title>Functional characterization of flavobacteria rhodopsins reveals a unique class of light-driven chloride pump in bacteria.</title>
        <authorList>
            <person name="Yoshizawa S."/>
            <person name="Kumagai Y."/>
            <person name="Kim H."/>
            <person name="Ogura Y."/>
            <person name="Hayashi T."/>
            <person name="Iwasaki W."/>
            <person name="DeLong E.F."/>
            <person name="Kogure K."/>
        </authorList>
    </citation>
    <scope>NUCLEOTIDE SEQUENCE [LARGE SCALE GENOMIC DNA]</scope>
    <source>
        <strain evidence="1 2">S1-08</strain>
    </source>
</reference>
<dbReference type="Proteomes" id="UP000031760">
    <property type="component" value="Chromosome"/>
</dbReference>
<gene>
    <name evidence="1" type="ORF">NMS_0722</name>
</gene>
<evidence type="ECO:0000313" key="2">
    <source>
        <dbReference type="Proteomes" id="UP000031760"/>
    </source>
</evidence>
<keyword evidence="2" id="KW-1185">Reference proteome</keyword>
<dbReference type="KEGG" id="nmf:NMS_0722"/>
<sequence>MKNSLILVFLFILLSCKEESKQPLRFADVDTSSNEIIHLTDGEDIYYSMEDLLAMHEGKVVYVHFWNSFTSKDKMRSVELLEKKYADKDFVILNIGTDTAMMPFEMHLEITTLENNYLARNFEQAAFFKEREFYVIPRYMLYDKQGNLLDDNAMSPDNPDLDTTLQTLLDQ</sequence>
<dbReference type="InterPro" id="IPR036249">
    <property type="entry name" value="Thioredoxin-like_sf"/>
</dbReference>
<accession>W8VZK4</accession>
<dbReference type="PROSITE" id="PS51257">
    <property type="entry name" value="PROKAR_LIPOPROTEIN"/>
    <property type="match status" value="1"/>
</dbReference>
<dbReference type="OrthoDB" id="1098640at2"/>
<proteinExistence type="predicted"/>
<evidence type="ECO:0000313" key="1">
    <source>
        <dbReference type="EMBL" id="BAO54731.1"/>
    </source>
</evidence>
<protein>
    <recommendedName>
        <fullName evidence="3">Thioredoxin domain-containing protein</fullName>
    </recommendedName>
</protein>
<dbReference type="SUPFAM" id="SSF52833">
    <property type="entry name" value="Thioredoxin-like"/>
    <property type="match status" value="1"/>
</dbReference>